<evidence type="ECO:0000256" key="1">
    <source>
        <dbReference type="ARBA" id="ARBA00022443"/>
    </source>
</evidence>
<dbReference type="Pfam" id="PF00779">
    <property type="entry name" value="BTK"/>
    <property type="match status" value="1"/>
</dbReference>
<comment type="caution">
    <text evidence="11">The sequence shown here is derived from an EMBL/GenBank/DDBJ whole genome shotgun (WGS) entry which is preliminary data.</text>
</comment>
<dbReference type="PROSITE" id="PS50002">
    <property type="entry name" value="SH3"/>
    <property type="match status" value="1"/>
</dbReference>
<feature type="compositionally biased region" description="Pro residues" evidence="8">
    <location>
        <begin position="256"/>
        <end position="274"/>
    </location>
</feature>
<gene>
    <name evidence="11" type="ORF">RIMI_LOCUS8544696</name>
</gene>
<dbReference type="InterPro" id="IPR036028">
    <property type="entry name" value="SH3-like_dom_sf"/>
</dbReference>
<evidence type="ECO:0000256" key="6">
    <source>
        <dbReference type="PROSITE-ProRule" id="PRU00192"/>
    </source>
</evidence>
<dbReference type="Pfam" id="PF00018">
    <property type="entry name" value="SH3_1"/>
    <property type="match status" value="1"/>
</dbReference>
<keyword evidence="5" id="KW-0727">SH2 domain</keyword>
<name>A0ABN9LF32_9NEOB</name>
<dbReference type="SMART" id="SM00326">
    <property type="entry name" value="SH3"/>
    <property type="match status" value="1"/>
</dbReference>
<evidence type="ECO:0000256" key="7">
    <source>
        <dbReference type="PROSITE-ProRule" id="PRU00432"/>
    </source>
</evidence>
<dbReference type="InterPro" id="IPR011993">
    <property type="entry name" value="PH-like_dom_sf"/>
</dbReference>
<accession>A0ABN9LF32</accession>
<evidence type="ECO:0000256" key="2">
    <source>
        <dbReference type="ARBA" id="ARBA00022723"/>
    </source>
</evidence>
<keyword evidence="3 7" id="KW-0863">Zinc-finger</keyword>
<keyword evidence="1 6" id="KW-0728">SH3 domain</keyword>
<dbReference type="Gene3D" id="2.30.29.30">
    <property type="entry name" value="Pleckstrin-homology domain (PH domain)/Phosphotyrosine-binding domain (PTB)"/>
    <property type="match status" value="1"/>
</dbReference>
<evidence type="ECO:0000256" key="4">
    <source>
        <dbReference type="ARBA" id="ARBA00022833"/>
    </source>
</evidence>
<keyword evidence="4" id="KW-0862">Zinc</keyword>
<keyword evidence="12" id="KW-1185">Reference proteome</keyword>
<evidence type="ECO:0000313" key="11">
    <source>
        <dbReference type="EMBL" id="CAJ0940373.1"/>
    </source>
</evidence>
<evidence type="ECO:0000256" key="3">
    <source>
        <dbReference type="ARBA" id="ARBA00022771"/>
    </source>
</evidence>
<dbReference type="PROSITE" id="PS51113">
    <property type="entry name" value="ZF_BTK"/>
    <property type="match status" value="1"/>
</dbReference>
<dbReference type="SMART" id="SM00233">
    <property type="entry name" value="PH"/>
    <property type="match status" value="1"/>
</dbReference>
<organism evidence="11 12">
    <name type="scientific">Ranitomeya imitator</name>
    <name type="common">mimic poison frog</name>
    <dbReference type="NCBI Taxonomy" id="111125"/>
    <lineage>
        <taxon>Eukaryota</taxon>
        <taxon>Metazoa</taxon>
        <taxon>Chordata</taxon>
        <taxon>Craniata</taxon>
        <taxon>Vertebrata</taxon>
        <taxon>Euteleostomi</taxon>
        <taxon>Amphibia</taxon>
        <taxon>Batrachia</taxon>
        <taxon>Anura</taxon>
        <taxon>Neobatrachia</taxon>
        <taxon>Hyloidea</taxon>
        <taxon>Dendrobatidae</taxon>
        <taxon>Dendrobatinae</taxon>
        <taxon>Ranitomeya</taxon>
    </lineage>
</organism>
<feature type="region of interest" description="Disordered" evidence="8">
    <location>
        <begin position="251"/>
        <end position="278"/>
    </location>
</feature>
<dbReference type="Pfam" id="PF00169">
    <property type="entry name" value="PH"/>
    <property type="match status" value="1"/>
</dbReference>
<protein>
    <submittedName>
        <fullName evidence="11">Uncharacterized protein</fullName>
    </submittedName>
</protein>
<evidence type="ECO:0000259" key="9">
    <source>
        <dbReference type="PROSITE" id="PS50002"/>
    </source>
</evidence>
<sequence length="375" mass="43901">MLGKVQRPLMVLHTAGVYGRTADMRAKSAHFEEQGEFKRNLAQYYTLGRIEKKSGPVLHTRFSVAQNLRQGELKRNLPQYYTLGRLSLIFNGRETSEQEADMNSEVILEETLIKRSQQKKRTSPLNYKERIFVLTKSKVTYYEGRSEKRNKKGSVDITKIKCVEVVKNTTDQIPCQNKYAFQIIYDTNTLYVFAPTAYSRSQWVKSLKKEIKYNNNTLSKYHPQFWADGVFQCCRQTDKLAPGCEEYNLFNDFPRKPPPPTPDELGPPLPPPPEDNLVDNHEHKEELVVALFDFHPVEPHDLHLVAMEEYMILERKDVHWWRARNKHGHEGYIPSNYVTEKKQDNLDQYPWYSKSINRSKAEQLLKMEVSNKKLL</sequence>
<dbReference type="Gene3D" id="2.30.30.40">
    <property type="entry name" value="SH3 Domains"/>
    <property type="match status" value="1"/>
</dbReference>
<feature type="domain" description="PH" evidence="10">
    <location>
        <begin position="105"/>
        <end position="212"/>
    </location>
</feature>
<dbReference type="InterPro" id="IPR043539">
    <property type="entry name" value="Grb2-like"/>
</dbReference>
<dbReference type="CDD" id="cd01238">
    <property type="entry name" value="PH_Btk"/>
    <property type="match status" value="1"/>
</dbReference>
<dbReference type="Proteomes" id="UP001176940">
    <property type="component" value="Unassembled WGS sequence"/>
</dbReference>
<evidence type="ECO:0000256" key="8">
    <source>
        <dbReference type="SAM" id="MobiDB-lite"/>
    </source>
</evidence>
<evidence type="ECO:0000259" key="10">
    <source>
        <dbReference type="PROSITE" id="PS50003"/>
    </source>
</evidence>
<dbReference type="PROSITE" id="PS50003">
    <property type="entry name" value="PH_DOMAIN"/>
    <property type="match status" value="1"/>
</dbReference>
<dbReference type="InterPro" id="IPR001452">
    <property type="entry name" value="SH3_domain"/>
</dbReference>
<reference evidence="11" key="1">
    <citation type="submission" date="2023-07" db="EMBL/GenBank/DDBJ databases">
        <authorList>
            <person name="Stuckert A."/>
        </authorList>
    </citation>
    <scope>NUCLEOTIDE SEQUENCE</scope>
</reference>
<feature type="domain" description="SH3" evidence="9">
    <location>
        <begin position="283"/>
        <end position="343"/>
    </location>
</feature>
<keyword evidence="2" id="KW-0479">Metal-binding</keyword>
<evidence type="ECO:0000256" key="5">
    <source>
        <dbReference type="ARBA" id="ARBA00022999"/>
    </source>
</evidence>
<dbReference type="SMART" id="SM00107">
    <property type="entry name" value="BTK"/>
    <property type="match status" value="1"/>
</dbReference>
<evidence type="ECO:0000313" key="12">
    <source>
        <dbReference type="Proteomes" id="UP001176940"/>
    </source>
</evidence>
<dbReference type="SUPFAM" id="SSF50729">
    <property type="entry name" value="PH domain-like"/>
    <property type="match status" value="1"/>
</dbReference>
<dbReference type="EMBL" id="CAUEEQ010017034">
    <property type="protein sequence ID" value="CAJ0940373.1"/>
    <property type="molecule type" value="Genomic_DNA"/>
</dbReference>
<proteinExistence type="predicted"/>
<dbReference type="PANTHER" id="PTHR46037">
    <property type="entry name" value="PROTEIN ENHANCER OF SEVENLESS 2B"/>
    <property type="match status" value="1"/>
</dbReference>
<dbReference type="InterPro" id="IPR001849">
    <property type="entry name" value="PH_domain"/>
</dbReference>
<dbReference type="InterPro" id="IPR001562">
    <property type="entry name" value="Znf_Btk_motif"/>
</dbReference>
<dbReference type="PRINTS" id="PR00402">
    <property type="entry name" value="TECBTKDOMAIN"/>
</dbReference>
<dbReference type="SUPFAM" id="SSF50044">
    <property type="entry name" value="SH3-domain"/>
    <property type="match status" value="1"/>
</dbReference>